<reference evidence="3 4" key="1">
    <citation type="submission" date="2020-04" db="EMBL/GenBank/DDBJ databases">
        <title>MicrobeNet Type strains.</title>
        <authorList>
            <person name="Nicholson A.C."/>
        </authorList>
    </citation>
    <scope>NUCLEOTIDE SEQUENCE [LARGE SCALE GENOMIC DNA]</scope>
    <source>
        <strain evidence="3 4">DSM 45078</strain>
    </source>
</reference>
<evidence type="ECO:0000256" key="1">
    <source>
        <dbReference type="SAM" id="MobiDB-lite"/>
    </source>
</evidence>
<evidence type="ECO:0000313" key="4">
    <source>
        <dbReference type="Proteomes" id="UP000565715"/>
    </source>
</evidence>
<accession>A0A846X8U8</accession>
<protein>
    <submittedName>
        <fullName evidence="3">SHOCT domain-containing protein</fullName>
    </submittedName>
</protein>
<dbReference type="EMBL" id="JAAXOO010000001">
    <property type="protein sequence ID" value="NKY32408.1"/>
    <property type="molecule type" value="Genomic_DNA"/>
</dbReference>
<gene>
    <name evidence="3" type="ORF">HGA13_04870</name>
</gene>
<dbReference type="AlphaFoldDB" id="A0A846X8U8"/>
<evidence type="ECO:0000259" key="2">
    <source>
        <dbReference type="Pfam" id="PF09851"/>
    </source>
</evidence>
<dbReference type="InterPro" id="IPR018649">
    <property type="entry name" value="SHOCT"/>
</dbReference>
<evidence type="ECO:0000313" key="3">
    <source>
        <dbReference type="EMBL" id="NKY32408.1"/>
    </source>
</evidence>
<proteinExistence type="predicted"/>
<keyword evidence="4" id="KW-1185">Reference proteome</keyword>
<dbReference type="Proteomes" id="UP000565715">
    <property type="component" value="Unassembled WGS sequence"/>
</dbReference>
<feature type="domain" description="SHOCT" evidence="2">
    <location>
        <begin position="85"/>
        <end position="111"/>
    </location>
</feature>
<organism evidence="3 4">
    <name type="scientific">Nocardia speluncae</name>
    <dbReference type="NCBI Taxonomy" id="419477"/>
    <lineage>
        <taxon>Bacteria</taxon>
        <taxon>Bacillati</taxon>
        <taxon>Actinomycetota</taxon>
        <taxon>Actinomycetes</taxon>
        <taxon>Mycobacteriales</taxon>
        <taxon>Nocardiaceae</taxon>
        <taxon>Nocardia</taxon>
    </lineage>
</organism>
<dbReference type="Pfam" id="PF09851">
    <property type="entry name" value="SHOCT"/>
    <property type="match status" value="1"/>
</dbReference>
<feature type="compositionally biased region" description="Basic and acidic residues" evidence="1">
    <location>
        <begin position="34"/>
        <end position="46"/>
    </location>
</feature>
<comment type="caution">
    <text evidence="3">The sequence shown here is derived from an EMBL/GenBank/DDBJ whole genome shotgun (WGS) entry which is preliminary data.</text>
</comment>
<sequence>MVFRAGRIGRPGLLGTVARTAVVAGTARATANAVDRHAQRRAEESRPYAAQQAPPPPPQQYGRPDPYARPAPAPAAAESEDLVEKLHSLGELHASGVLSDDEFAAAKRQLLG</sequence>
<feature type="region of interest" description="Disordered" evidence="1">
    <location>
        <begin position="30"/>
        <end position="80"/>
    </location>
</feature>
<dbReference type="RefSeq" id="WP_068036629.1">
    <property type="nucleotide sequence ID" value="NZ_JAAXOO010000001.1"/>
</dbReference>
<name>A0A846X8U8_9NOCA</name>